<sequence>MKRGFKPLQVSDWTEVPHYDKARHELIWALEALADNGASVNHSTLLLAVGAFALLERLFGKKEAEVSPSVPPTE</sequence>
<dbReference type="EMBL" id="CP022098">
    <property type="protein sequence ID" value="ATB43278.1"/>
    <property type="molecule type" value="Genomic_DNA"/>
</dbReference>
<name>A0A250JI54_9BACT</name>
<dbReference type="InterPro" id="IPR018682">
    <property type="entry name" value="DUF2167_membr"/>
</dbReference>
<dbReference type="Pfam" id="PF09935">
    <property type="entry name" value="DUF2167"/>
    <property type="match status" value="1"/>
</dbReference>
<dbReference type="KEGG" id="cfus:CYFUS_008758"/>
<organism evidence="1 2">
    <name type="scientific">Cystobacter fuscus</name>
    <dbReference type="NCBI Taxonomy" id="43"/>
    <lineage>
        <taxon>Bacteria</taxon>
        <taxon>Pseudomonadati</taxon>
        <taxon>Myxococcota</taxon>
        <taxon>Myxococcia</taxon>
        <taxon>Myxococcales</taxon>
        <taxon>Cystobacterineae</taxon>
        <taxon>Archangiaceae</taxon>
        <taxon>Cystobacter</taxon>
    </lineage>
</organism>
<accession>A0A250JI54</accession>
<evidence type="ECO:0000313" key="2">
    <source>
        <dbReference type="Proteomes" id="UP000217257"/>
    </source>
</evidence>
<dbReference type="AlphaFoldDB" id="A0A250JI54"/>
<protein>
    <submittedName>
        <fullName evidence="1">Uncharacterized protein</fullName>
    </submittedName>
</protein>
<gene>
    <name evidence="1" type="ORF">CYFUS_008758</name>
</gene>
<evidence type="ECO:0000313" key="1">
    <source>
        <dbReference type="EMBL" id="ATB43278.1"/>
    </source>
</evidence>
<reference evidence="1 2" key="1">
    <citation type="submission" date="2017-06" db="EMBL/GenBank/DDBJ databases">
        <title>Sequencing and comparative analysis of myxobacterial genomes.</title>
        <authorList>
            <person name="Rupp O."/>
            <person name="Goesmann A."/>
            <person name="Sogaard-Andersen L."/>
        </authorList>
    </citation>
    <scope>NUCLEOTIDE SEQUENCE [LARGE SCALE GENOMIC DNA]</scope>
    <source>
        <strain evidence="1 2">DSM 52655</strain>
    </source>
</reference>
<proteinExistence type="predicted"/>
<dbReference type="Proteomes" id="UP000217257">
    <property type="component" value="Chromosome"/>
</dbReference>